<name>A0A4R5XGC1_9AGAM</name>
<dbReference type="EMBL" id="ML170156">
    <property type="protein sequence ID" value="TDL29426.1"/>
    <property type="molecule type" value="Genomic_DNA"/>
</dbReference>
<proteinExistence type="predicted"/>
<dbReference type="VEuPathDB" id="FungiDB:BD410DRAFT_21669"/>
<evidence type="ECO:0000313" key="3">
    <source>
        <dbReference type="Proteomes" id="UP000294933"/>
    </source>
</evidence>
<gene>
    <name evidence="2" type="ORF">BD410DRAFT_21669</name>
</gene>
<evidence type="ECO:0000313" key="2">
    <source>
        <dbReference type="EMBL" id="TDL29426.1"/>
    </source>
</evidence>
<protein>
    <submittedName>
        <fullName evidence="2">Uncharacterized protein</fullName>
    </submittedName>
</protein>
<evidence type="ECO:0000256" key="1">
    <source>
        <dbReference type="SAM" id="SignalP"/>
    </source>
</evidence>
<keyword evidence="3" id="KW-1185">Reference proteome</keyword>
<accession>A0A4R5XGC1</accession>
<reference evidence="2 3" key="1">
    <citation type="submission" date="2018-06" db="EMBL/GenBank/DDBJ databases">
        <title>A transcriptomic atlas of mushroom development highlights an independent origin of complex multicellularity.</title>
        <authorList>
            <consortium name="DOE Joint Genome Institute"/>
            <person name="Krizsan K."/>
            <person name="Almasi E."/>
            <person name="Merenyi Z."/>
            <person name="Sahu N."/>
            <person name="Viragh M."/>
            <person name="Koszo T."/>
            <person name="Mondo S."/>
            <person name="Kiss B."/>
            <person name="Balint B."/>
            <person name="Kues U."/>
            <person name="Barry K."/>
            <person name="Hegedus J.C."/>
            <person name="Henrissat B."/>
            <person name="Johnson J."/>
            <person name="Lipzen A."/>
            <person name="Ohm R."/>
            <person name="Nagy I."/>
            <person name="Pangilinan J."/>
            <person name="Yan J."/>
            <person name="Xiong Y."/>
            <person name="Grigoriev I.V."/>
            <person name="Hibbett D.S."/>
            <person name="Nagy L.G."/>
        </authorList>
    </citation>
    <scope>NUCLEOTIDE SEQUENCE [LARGE SCALE GENOMIC DNA]</scope>
    <source>
        <strain evidence="2 3">SZMC22713</strain>
    </source>
</reference>
<feature type="signal peptide" evidence="1">
    <location>
        <begin position="1"/>
        <end position="18"/>
    </location>
</feature>
<dbReference type="Proteomes" id="UP000294933">
    <property type="component" value="Unassembled WGS sequence"/>
</dbReference>
<dbReference type="AlphaFoldDB" id="A0A4R5XGC1"/>
<organism evidence="2 3">
    <name type="scientific">Rickenella mellea</name>
    <dbReference type="NCBI Taxonomy" id="50990"/>
    <lineage>
        <taxon>Eukaryota</taxon>
        <taxon>Fungi</taxon>
        <taxon>Dikarya</taxon>
        <taxon>Basidiomycota</taxon>
        <taxon>Agaricomycotina</taxon>
        <taxon>Agaricomycetes</taxon>
        <taxon>Hymenochaetales</taxon>
        <taxon>Rickenellaceae</taxon>
        <taxon>Rickenella</taxon>
    </lineage>
</organism>
<sequence length="132" mass="14437">MHLLLATLLLTAIAEAQAESPPRLLHRVFHPSIPIAPFQLRASVHISDNIATIQSAKSFSNDINQFIRDSVHEKNALYLLALAPHGSEDEGTWAVSSVKAVSASYPLACPHSHLNHFSAIWLSRSQTLLPSI</sequence>
<feature type="chain" id="PRO_5020606539" evidence="1">
    <location>
        <begin position="19"/>
        <end position="132"/>
    </location>
</feature>
<dbReference type="OrthoDB" id="1894652at2759"/>
<keyword evidence="1" id="KW-0732">Signal</keyword>